<dbReference type="NCBIfam" id="TIGR01770">
    <property type="entry name" value="NDH_I_N"/>
    <property type="match status" value="1"/>
</dbReference>
<gene>
    <name evidence="6" type="primary">nuoN</name>
    <name evidence="9" type="ORF">ACFPT7_11985</name>
</gene>
<comment type="caution">
    <text evidence="9">The sequence shown here is derived from an EMBL/GenBank/DDBJ whole genome shotgun (WGS) entry which is preliminary data.</text>
</comment>
<feature type="transmembrane region" description="Helical" evidence="6">
    <location>
        <begin position="245"/>
        <end position="272"/>
    </location>
</feature>
<dbReference type="EC" id="7.1.1.-" evidence="6"/>
<comment type="subcellular location">
    <subcellularLocation>
        <location evidence="6">Cell membrane</location>
        <topology evidence="6">Multi-pass membrane protein</topology>
    </subcellularLocation>
    <subcellularLocation>
        <location evidence="1">Endomembrane system</location>
        <topology evidence="1">Multi-pass membrane protein</topology>
    </subcellularLocation>
    <subcellularLocation>
        <location evidence="7">Membrane</location>
        <topology evidence="7">Multi-pass membrane protein</topology>
    </subcellularLocation>
</comment>
<feature type="transmembrane region" description="Helical" evidence="6">
    <location>
        <begin position="77"/>
        <end position="101"/>
    </location>
</feature>
<feature type="transmembrane region" description="Helical" evidence="6">
    <location>
        <begin position="308"/>
        <end position="329"/>
    </location>
</feature>
<comment type="subunit">
    <text evidence="6">NDH-1 is composed of 14 different subunits. Subunits NuoA, H, J, K, L, M, N constitute the membrane sector of the complex.</text>
</comment>
<dbReference type="PANTHER" id="PTHR22773">
    <property type="entry name" value="NADH DEHYDROGENASE"/>
    <property type="match status" value="1"/>
</dbReference>
<evidence type="ECO:0000256" key="5">
    <source>
        <dbReference type="ARBA" id="ARBA00023136"/>
    </source>
</evidence>
<evidence type="ECO:0000256" key="1">
    <source>
        <dbReference type="ARBA" id="ARBA00004127"/>
    </source>
</evidence>
<keyword evidence="6" id="KW-1003">Cell membrane</keyword>
<comment type="function">
    <text evidence="6">NDH-1 shuttles electrons from NADH, via FMN and iron-sulfur (Fe-S) centers, to quinones in the respiratory chain. The immediate electron acceptor for the enzyme in this species is believed to be ubiquinone. Couples the redox reaction to proton translocation (for every two electrons transferred, four hydrogen ions are translocated across the cytoplasmic membrane), and thus conserves the redox energy in a proton gradient.</text>
</comment>
<protein>
    <recommendedName>
        <fullName evidence="6">NADH-quinone oxidoreductase subunit N</fullName>
        <ecNumber evidence="6">7.1.1.-</ecNumber>
    </recommendedName>
    <alternativeName>
        <fullName evidence="6">NADH dehydrogenase I subunit N</fullName>
    </alternativeName>
    <alternativeName>
        <fullName evidence="6">NDH-1 subunit N</fullName>
    </alternativeName>
</protein>
<keyword evidence="6" id="KW-0520">NAD</keyword>
<dbReference type="InterPro" id="IPR001750">
    <property type="entry name" value="ND/Mrp_TM"/>
</dbReference>
<evidence type="ECO:0000256" key="7">
    <source>
        <dbReference type="RuleBase" id="RU000320"/>
    </source>
</evidence>
<dbReference type="EMBL" id="JBHSPH010000003">
    <property type="protein sequence ID" value="MFC5863016.1"/>
    <property type="molecule type" value="Genomic_DNA"/>
</dbReference>
<feature type="transmembrane region" description="Helical" evidence="6">
    <location>
        <begin position="12"/>
        <end position="35"/>
    </location>
</feature>
<dbReference type="HAMAP" id="MF_00445">
    <property type="entry name" value="NDH1_NuoN_1"/>
    <property type="match status" value="1"/>
</dbReference>
<sequence length="488" mass="50564">MNTFAVNYGNLFSITIPETILEVVSLLVLVVDLGFLRKSTQPARMTAACVLGVIGSVLAGLWLLTHSGTASFAGDALVLNSLVAAAQIGILLLTALVLLLSFQAEFSRNPGEYVAIVLLATTGMMLVAAARDLLVIFVALELLSLSLYVLAAFAKSSALSSEAALKYYLFGGMSAALMLFGFSYLYGLTGTTNLNGIAVSLASQGLSPLVVVAMVLVAAGLGFKVAAVPFHLWAPDTYQGAPAPVAALIASGSKVASFAVLVAVTGSLIPAASASRGATWIVLLVWMAGASILLGNLAALAQTSVRRLLAYSAIAHAGYMLLGIAANTPQSGAAVFYYALTYALTTVGAFGVIAVVERNMGSDRFDAFAGLSRRNPLLAASMLIFLLSLAGIPPLVGFWAKFNLFAAVLRAPGVGAWGLGMVIFALAASAVSLYYYLQVLKRVYVVPAMTDEPMAVSALEQLVLLVIALLVALLGIFPSALSGWIPLG</sequence>
<feature type="domain" description="NADH:quinone oxidoreductase/Mrp antiporter transmembrane" evidence="8">
    <location>
        <begin position="130"/>
        <end position="417"/>
    </location>
</feature>
<dbReference type="RefSeq" id="WP_263339282.1">
    <property type="nucleotide sequence ID" value="NZ_JAGSYH010000005.1"/>
</dbReference>
<feature type="transmembrane region" description="Helical" evidence="6">
    <location>
        <begin position="458"/>
        <end position="485"/>
    </location>
</feature>
<feature type="transmembrane region" description="Helical" evidence="6">
    <location>
        <begin position="278"/>
        <end position="301"/>
    </location>
</feature>
<keyword evidence="2" id="KW-0997">Cell inner membrane</keyword>
<keyword evidence="5 6" id="KW-0472">Membrane</keyword>
<keyword evidence="6" id="KW-0830">Ubiquinone</keyword>
<dbReference type="Proteomes" id="UP001596091">
    <property type="component" value="Unassembled WGS sequence"/>
</dbReference>
<feature type="transmembrane region" description="Helical" evidence="6">
    <location>
        <begin position="335"/>
        <end position="356"/>
    </location>
</feature>
<evidence type="ECO:0000259" key="8">
    <source>
        <dbReference type="Pfam" id="PF00361"/>
    </source>
</evidence>
<evidence type="ECO:0000313" key="10">
    <source>
        <dbReference type="Proteomes" id="UP001596091"/>
    </source>
</evidence>
<feature type="transmembrane region" description="Helical" evidence="6">
    <location>
        <begin position="113"/>
        <end position="130"/>
    </location>
</feature>
<feature type="transmembrane region" description="Helical" evidence="6">
    <location>
        <begin position="416"/>
        <end position="437"/>
    </location>
</feature>
<keyword evidence="6" id="KW-0813">Transport</keyword>
<keyword evidence="6" id="KW-0874">Quinone</keyword>
<feature type="transmembrane region" description="Helical" evidence="6">
    <location>
        <begin position="167"/>
        <end position="186"/>
    </location>
</feature>
<keyword evidence="4 6" id="KW-1133">Transmembrane helix</keyword>
<keyword evidence="3 6" id="KW-0812">Transmembrane</keyword>
<comment type="similarity">
    <text evidence="6">Belongs to the complex I subunit 2 family.</text>
</comment>
<organism evidence="9 10">
    <name type="scientific">Acidicapsa dinghuensis</name>
    <dbReference type="NCBI Taxonomy" id="2218256"/>
    <lineage>
        <taxon>Bacteria</taxon>
        <taxon>Pseudomonadati</taxon>
        <taxon>Acidobacteriota</taxon>
        <taxon>Terriglobia</taxon>
        <taxon>Terriglobales</taxon>
        <taxon>Acidobacteriaceae</taxon>
        <taxon>Acidicapsa</taxon>
    </lineage>
</organism>
<reference evidence="10" key="1">
    <citation type="journal article" date="2019" name="Int. J. Syst. Evol. Microbiol.">
        <title>The Global Catalogue of Microorganisms (GCM) 10K type strain sequencing project: providing services to taxonomists for standard genome sequencing and annotation.</title>
        <authorList>
            <consortium name="The Broad Institute Genomics Platform"/>
            <consortium name="The Broad Institute Genome Sequencing Center for Infectious Disease"/>
            <person name="Wu L."/>
            <person name="Ma J."/>
        </authorList>
    </citation>
    <scope>NUCLEOTIDE SEQUENCE [LARGE SCALE GENOMIC DNA]</scope>
    <source>
        <strain evidence="10">JCM 4087</strain>
    </source>
</reference>
<proteinExistence type="inferred from homology"/>
<evidence type="ECO:0000313" key="9">
    <source>
        <dbReference type="EMBL" id="MFC5863016.1"/>
    </source>
</evidence>
<dbReference type="Pfam" id="PF00361">
    <property type="entry name" value="Proton_antipo_M"/>
    <property type="match status" value="1"/>
</dbReference>
<feature type="transmembrane region" description="Helical" evidence="6">
    <location>
        <begin position="377"/>
        <end position="396"/>
    </location>
</feature>
<dbReference type="InterPro" id="IPR010096">
    <property type="entry name" value="NADH-Q_OxRdtase_suN/2"/>
</dbReference>
<name>A0ABW1EFI6_9BACT</name>
<evidence type="ECO:0000256" key="6">
    <source>
        <dbReference type="HAMAP-Rule" id="MF_00445"/>
    </source>
</evidence>
<keyword evidence="10" id="KW-1185">Reference proteome</keyword>
<accession>A0ABW1EFI6</accession>
<evidence type="ECO:0000256" key="3">
    <source>
        <dbReference type="ARBA" id="ARBA00022692"/>
    </source>
</evidence>
<comment type="catalytic activity">
    <reaction evidence="6">
        <text>a quinone + NADH + 5 H(+)(in) = a quinol + NAD(+) + 4 H(+)(out)</text>
        <dbReference type="Rhea" id="RHEA:57888"/>
        <dbReference type="ChEBI" id="CHEBI:15378"/>
        <dbReference type="ChEBI" id="CHEBI:24646"/>
        <dbReference type="ChEBI" id="CHEBI:57540"/>
        <dbReference type="ChEBI" id="CHEBI:57945"/>
        <dbReference type="ChEBI" id="CHEBI:132124"/>
    </reaction>
</comment>
<feature type="transmembrane region" description="Helical" evidence="6">
    <location>
        <begin position="47"/>
        <end position="65"/>
    </location>
</feature>
<evidence type="ECO:0000256" key="2">
    <source>
        <dbReference type="ARBA" id="ARBA00022519"/>
    </source>
</evidence>
<keyword evidence="6" id="KW-1278">Translocase</keyword>
<feature type="transmembrane region" description="Helical" evidence="6">
    <location>
        <begin position="206"/>
        <end position="233"/>
    </location>
</feature>
<evidence type="ECO:0000256" key="4">
    <source>
        <dbReference type="ARBA" id="ARBA00022989"/>
    </source>
</evidence>
<feature type="transmembrane region" description="Helical" evidence="6">
    <location>
        <begin position="136"/>
        <end position="155"/>
    </location>
</feature>